<dbReference type="RefSeq" id="WP_012347151.1">
    <property type="nucleotide sequence ID" value="NC_010524.1"/>
</dbReference>
<evidence type="ECO:0000313" key="1">
    <source>
        <dbReference type="EMBL" id="ACB34391.1"/>
    </source>
</evidence>
<dbReference type="HOGENOM" id="CLU_046655_1_0_4"/>
<dbReference type="Pfam" id="PF06325">
    <property type="entry name" value="PrmA"/>
    <property type="match status" value="1"/>
</dbReference>
<dbReference type="GO" id="GO:0036009">
    <property type="term" value="F:protein-glutamine N-methyltransferase activity"/>
    <property type="evidence" value="ECO:0007669"/>
    <property type="project" value="TreeGrafter"/>
</dbReference>
<dbReference type="PANTHER" id="PTHR18895:SF74">
    <property type="entry name" value="MTRF1L RELEASE FACTOR GLUTAMINE METHYLTRANSFERASE"/>
    <property type="match status" value="1"/>
</dbReference>
<dbReference type="Gene3D" id="3.40.50.150">
    <property type="entry name" value="Vaccinia Virus protein VP39"/>
    <property type="match status" value="1"/>
</dbReference>
<dbReference type="KEGG" id="lch:Lcho_2124"/>
<gene>
    <name evidence="1" type="ordered locus">Lcho_2124</name>
</gene>
<dbReference type="Proteomes" id="UP000001693">
    <property type="component" value="Chromosome"/>
</dbReference>
<proteinExistence type="predicted"/>
<protein>
    <submittedName>
        <fullName evidence="1">Methyltransferase small</fullName>
    </submittedName>
</protein>
<sequence length="392" mass="42130">MPPPPPTETSTLTLTPNAPAPLIRWDEGGQPQQALWRCESGGAVPHKVVLADDRINADTAWRLASGGTVLLWRGDFHNARLLLQALARRVDRKPHKAHTPASITEAFHLHRMAQAQRARLLGAVLIPVDADHAIPLRRAPDLHAALGEAWGAAGGQPSVVSLRELLGLVGAHEWRKKGVEIAALKGRIHPHYGVFSPVRGEYVDLVAQAPLPSETLAFDIGTGTGVLAALLVRRGVEHVVATDTDPRALACAADNLARLGCTARVELLKTDLFPSGRAPLVVCNPPWLPGKPSSALEHAIYDPDSRMLRGFLSGLAAHLAPGGEGWLILSDLAEHLGLRTRETLTSWFDAAGLRVIDRLDIRPRHPKAADSSDPLHAARAAELTSLWRLGAV</sequence>
<dbReference type="InterPro" id="IPR029063">
    <property type="entry name" value="SAM-dependent_MTases_sf"/>
</dbReference>
<dbReference type="GO" id="GO:0032259">
    <property type="term" value="P:methylation"/>
    <property type="evidence" value="ECO:0007669"/>
    <property type="project" value="UniProtKB-KW"/>
</dbReference>
<keyword evidence="1" id="KW-0808">Transferase</keyword>
<accession>B1Y2P9</accession>
<dbReference type="EMBL" id="CP001013">
    <property type="protein sequence ID" value="ACB34391.1"/>
    <property type="molecule type" value="Genomic_DNA"/>
</dbReference>
<dbReference type="STRING" id="395495.Lcho_2124"/>
<organism evidence="1 2">
    <name type="scientific">Leptothrix cholodnii (strain ATCC 51168 / LMG 8142 / SP-6)</name>
    <name type="common">Leptothrix discophora (strain SP-6)</name>
    <dbReference type="NCBI Taxonomy" id="395495"/>
    <lineage>
        <taxon>Bacteria</taxon>
        <taxon>Pseudomonadati</taxon>
        <taxon>Pseudomonadota</taxon>
        <taxon>Betaproteobacteria</taxon>
        <taxon>Burkholderiales</taxon>
        <taxon>Sphaerotilaceae</taxon>
        <taxon>Leptothrix</taxon>
    </lineage>
</organism>
<dbReference type="AlphaFoldDB" id="B1Y2P9"/>
<name>B1Y2P9_LEPCP</name>
<keyword evidence="1" id="KW-0489">Methyltransferase</keyword>
<dbReference type="CDD" id="cd02440">
    <property type="entry name" value="AdoMet_MTases"/>
    <property type="match status" value="1"/>
</dbReference>
<dbReference type="eggNOG" id="COG2890">
    <property type="taxonomic scope" value="Bacteria"/>
</dbReference>
<dbReference type="PANTHER" id="PTHR18895">
    <property type="entry name" value="HEMK METHYLTRANSFERASE"/>
    <property type="match status" value="1"/>
</dbReference>
<reference evidence="1 2" key="1">
    <citation type="submission" date="2008-03" db="EMBL/GenBank/DDBJ databases">
        <title>Complete sequence of Leptothrix cholodnii SP-6.</title>
        <authorList>
            <consortium name="US DOE Joint Genome Institute"/>
            <person name="Copeland A."/>
            <person name="Lucas S."/>
            <person name="Lapidus A."/>
            <person name="Glavina del Rio T."/>
            <person name="Dalin E."/>
            <person name="Tice H."/>
            <person name="Bruce D."/>
            <person name="Goodwin L."/>
            <person name="Pitluck S."/>
            <person name="Chertkov O."/>
            <person name="Brettin T."/>
            <person name="Detter J.C."/>
            <person name="Han C."/>
            <person name="Kuske C.R."/>
            <person name="Schmutz J."/>
            <person name="Larimer F."/>
            <person name="Land M."/>
            <person name="Hauser L."/>
            <person name="Kyrpides N."/>
            <person name="Lykidis A."/>
            <person name="Emerson D."/>
            <person name="Richardson P."/>
        </authorList>
    </citation>
    <scope>NUCLEOTIDE SEQUENCE [LARGE SCALE GENOMIC DNA]</scope>
    <source>
        <strain evidence="2">ATCC 51168 / LMG 8142 / SP-6</strain>
    </source>
</reference>
<evidence type="ECO:0000313" key="2">
    <source>
        <dbReference type="Proteomes" id="UP000001693"/>
    </source>
</evidence>
<dbReference type="SUPFAM" id="SSF53335">
    <property type="entry name" value="S-adenosyl-L-methionine-dependent methyltransferases"/>
    <property type="match status" value="1"/>
</dbReference>
<keyword evidence="2" id="KW-1185">Reference proteome</keyword>
<dbReference type="InterPro" id="IPR050320">
    <property type="entry name" value="N5-glutamine_MTase"/>
</dbReference>